<dbReference type="GO" id="GO:0005886">
    <property type="term" value="C:plasma membrane"/>
    <property type="evidence" value="ECO:0007669"/>
    <property type="project" value="UniProtKB-SubCell"/>
</dbReference>
<keyword evidence="2" id="KW-0813">Transport</keyword>
<protein>
    <submittedName>
        <fullName evidence="9">sn-glycerol-3-phosphate transport system permease protein ugpA</fullName>
    </submittedName>
</protein>
<dbReference type="SUPFAM" id="SSF161098">
    <property type="entry name" value="MetI-like"/>
    <property type="match status" value="1"/>
</dbReference>
<name>A0A380WXS6_9FIRM</name>
<feature type="transmembrane region" description="Helical" evidence="7">
    <location>
        <begin position="25"/>
        <end position="51"/>
    </location>
</feature>
<dbReference type="Pfam" id="PF00528">
    <property type="entry name" value="BPD_transp_1"/>
    <property type="match status" value="1"/>
</dbReference>
<accession>A0A380WXS6</accession>
<dbReference type="Proteomes" id="UP000255124">
    <property type="component" value="Unassembled WGS sequence"/>
</dbReference>
<evidence type="ECO:0000256" key="6">
    <source>
        <dbReference type="ARBA" id="ARBA00023136"/>
    </source>
</evidence>
<keyword evidence="3" id="KW-1003">Cell membrane</keyword>
<keyword evidence="6 7" id="KW-0472">Membrane</keyword>
<evidence type="ECO:0000256" key="2">
    <source>
        <dbReference type="ARBA" id="ARBA00022448"/>
    </source>
</evidence>
<evidence type="ECO:0000259" key="8">
    <source>
        <dbReference type="Pfam" id="PF00528"/>
    </source>
</evidence>
<dbReference type="InterPro" id="IPR035906">
    <property type="entry name" value="MetI-like_sf"/>
</dbReference>
<reference evidence="9 10" key="1">
    <citation type="submission" date="2018-06" db="EMBL/GenBank/DDBJ databases">
        <authorList>
            <consortium name="Pathogen Informatics"/>
            <person name="Doyle S."/>
        </authorList>
    </citation>
    <scope>NUCLEOTIDE SEQUENCE [LARGE SCALE GENOMIC DNA]</scope>
    <source>
        <strain evidence="9 10">NCTC9810</strain>
    </source>
</reference>
<evidence type="ECO:0000256" key="1">
    <source>
        <dbReference type="ARBA" id="ARBA00004651"/>
    </source>
</evidence>
<proteinExistence type="predicted"/>
<dbReference type="InterPro" id="IPR051393">
    <property type="entry name" value="ABC_transporter_permease"/>
</dbReference>
<gene>
    <name evidence="9" type="primary">ugpA_1</name>
    <name evidence="9" type="ORF">NCTC9810_01683</name>
</gene>
<dbReference type="EMBL" id="UFTA01000002">
    <property type="protein sequence ID" value="SUU93330.1"/>
    <property type="molecule type" value="Genomic_DNA"/>
</dbReference>
<sequence>MNVAIKKKQSTQEPIAQTRKKANPYLMIAPAMVVFILFSFIPILYMIYLSFHDWNFISPDMNFVGLNNFKHLLADPRFAQTMRNTFLYTVLTVVGFIILGLLIALALNKNTKVHSFMQSVVFAPHIISLVSISMLWLWLMDYDYGLFNYLLGKIGAGPVSFLTNPDIVMYSLAAVSIWKGVGYYSLIFLSGLQAIPDDIYEAAALDNTPWHRKLFKITLPMLSPTVFFIGITSIIASFKVFETISIMTQGGPMNASNTIVYYIYETGFKFFNMGLSSAAGVILFVVIAILTFIYFKLMAKKVYYN</sequence>
<evidence type="ECO:0000313" key="10">
    <source>
        <dbReference type="Proteomes" id="UP000255124"/>
    </source>
</evidence>
<feature type="transmembrane region" description="Helical" evidence="7">
    <location>
        <begin position="119"/>
        <end position="139"/>
    </location>
</feature>
<keyword evidence="4 7" id="KW-0812">Transmembrane</keyword>
<dbReference type="Gene3D" id="1.10.3720.10">
    <property type="entry name" value="MetI-like"/>
    <property type="match status" value="1"/>
</dbReference>
<feature type="transmembrane region" description="Helical" evidence="7">
    <location>
        <begin position="86"/>
        <end position="107"/>
    </location>
</feature>
<feature type="domain" description="ABC transmembrane type-1" evidence="8">
    <location>
        <begin position="97"/>
        <end position="302"/>
    </location>
</feature>
<dbReference type="GO" id="GO:0055085">
    <property type="term" value="P:transmembrane transport"/>
    <property type="evidence" value="ECO:0007669"/>
    <property type="project" value="InterPro"/>
</dbReference>
<comment type="subcellular location">
    <subcellularLocation>
        <location evidence="1">Cell membrane</location>
        <topology evidence="1">Multi-pass membrane protein</topology>
    </subcellularLocation>
</comment>
<feature type="transmembrane region" description="Helical" evidence="7">
    <location>
        <begin position="270"/>
        <end position="295"/>
    </location>
</feature>
<evidence type="ECO:0000256" key="4">
    <source>
        <dbReference type="ARBA" id="ARBA00022692"/>
    </source>
</evidence>
<organism evidence="9 10">
    <name type="scientific">Anaerococcus octavius</name>
    <dbReference type="NCBI Taxonomy" id="54007"/>
    <lineage>
        <taxon>Bacteria</taxon>
        <taxon>Bacillati</taxon>
        <taxon>Bacillota</taxon>
        <taxon>Tissierellia</taxon>
        <taxon>Tissierellales</taxon>
        <taxon>Peptoniphilaceae</taxon>
        <taxon>Anaerococcus</taxon>
    </lineage>
</organism>
<feature type="transmembrane region" description="Helical" evidence="7">
    <location>
        <begin position="167"/>
        <end position="189"/>
    </location>
</feature>
<dbReference type="AlphaFoldDB" id="A0A380WXS6"/>
<dbReference type="RefSeq" id="WP_218565050.1">
    <property type="nucleotide sequence ID" value="NZ_CALTZC010000006.1"/>
</dbReference>
<evidence type="ECO:0000256" key="3">
    <source>
        <dbReference type="ARBA" id="ARBA00022475"/>
    </source>
</evidence>
<dbReference type="InterPro" id="IPR000515">
    <property type="entry name" value="MetI-like"/>
</dbReference>
<feature type="transmembrane region" description="Helical" evidence="7">
    <location>
        <begin position="217"/>
        <end position="238"/>
    </location>
</feature>
<evidence type="ECO:0000256" key="7">
    <source>
        <dbReference type="SAM" id="Phobius"/>
    </source>
</evidence>
<dbReference type="PANTHER" id="PTHR30193">
    <property type="entry name" value="ABC TRANSPORTER PERMEASE PROTEIN"/>
    <property type="match status" value="1"/>
</dbReference>
<dbReference type="PANTHER" id="PTHR30193:SF37">
    <property type="entry name" value="INNER MEMBRANE ABC TRANSPORTER PERMEASE PROTEIN YCJO"/>
    <property type="match status" value="1"/>
</dbReference>
<evidence type="ECO:0000313" key="9">
    <source>
        <dbReference type="EMBL" id="SUU93330.1"/>
    </source>
</evidence>
<dbReference type="CDD" id="cd06261">
    <property type="entry name" value="TM_PBP2"/>
    <property type="match status" value="1"/>
</dbReference>
<evidence type="ECO:0000256" key="5">
    <source>
        <dbReference type="ARBA" id="ARBA00022989"/>
    </source>
</evidence>
<keyword evidence="5 7" id="KW-1133">Transmembrane helix</keyword>